<name>A0A1M6H6M3_9FLAO</name>
<keyword evidence="1 2" id="KW-0732">Signal</keyword>
<evidence type="ECO:0000313" key="4">
    <source>
        <dbReference type="EMBL" id="SHJ17840.1"/>
    </source>
</evidence>
<dbReference type="SUPFAM" id="SSF56925">
    <property type="entry name" value="OMPA-like"/>
    <property type="match status" value="1"/>
</dbReference>
<reference evidence="4 5" key="1">
    <citation type="submission" date="2016-11" db="EMBL/GenBank/DDBJ databases">
        <authorList>
            <person name="Jaros S."/>
            <person name="Januszkiewicz K."/>
            <person name="Wedrychowicz H."/>
        </authorList>
    </citation>
    <scope>NUCLEOTIDE SEQUENCE [LARGE SCALE GENOMIC DNA]</scope>
    <source>
        <strain evidence="4 5">DSM 22807</strain>
    </source>
</reference>
<evidence type="ECO:0000256" key="2">
    <source>
        <dbReference type="SAM" id="SignalP"/>
    </source>
</evidence>
<evidence type="ECO:0000259" key="3">
    <source>
        <dbReference type="Pfam" id="PF13505"/>
    </source>
</evidence>
<evidence type="ECO:0000256" key="1">
    <source>
        <dbReference type="ARBA" id="ARBA00022729"/>
    </source>
</evidence>
<keyword evidence="5" id="KW-1185">Reference proteome</keyword>
<dbReference type="Proteomes" id="UP000184232">
    <property type="component" value="Unassembled WGS sequence"/>
</dbReference>
<accession>A0A1M6H6M3</accession>
<dbReference type="EMBL" id="FQZH01000002">
    <property type="protein sequence ID" value="SHJ17840.1"/>
    <property type="molecule type" value="Genomic_DNA"/>
</dbReference>
<gene>
    <name evidence="4" type="ORF">SAMN05444337_1446</name>
</gene>
<proteinExistence type="predicted"/>
<sequence length="205" mass="23118">MKNIILTTICFLAIFSLSFGQETEKSKFSYGLNFGVGNSTLENNQIGVLSGNLIAIDFNVDYSFTDSDKTKLTSGVNILDFNSNFYNGTDQSRLKNEYFQIPFKLSHRVNFDKEEKLNLVAGIGAYANFLLRSKILNLNEEINTKSGGFNFGYSISMGAEYKINTNTSFGLMLDLMNEISEIKKNNYEQKQTEIILLSIGFSTRF</sequence>
<protein>
    <submittedName>
        <fullName evidence="4">Outer membrane protein beta-barrel domain-containing protein</fullName>
    </submittedName>
</protein>
<organism evidence="4 5">
    <name type="scientific">Flavobacterium haoranii</name>
    <dbReference type="NCBI Taxonomy" id="683124"/>
    <lineage>
        <taxon>Bacteria</taxon>
        <taxon>Pseudomonadati</taxon>
        <taxon>Bacteroidota</taxon>
        <taxon>Flavobacteriia</taxon>
        <taxon>Flavobacteriales</taxon>
        <taxon>Flavobacteriaceae</taxon>
        <taxon>Flavobacterium</taxon>
    </lineage>
</organism>
<feature type="signal peptide" evidence="2">
    <location>
        <begin position="1"/>
        <end position="20"/>
    </location>
</feature>
<dbReference type="InterPro" id="IPR027385">
    <property type="entry name" value="Beta-barrel_OMP"/>
</dbReference>
<dbReference type="AlphaFoldDB" id="A0A1M6H6M3"/>
<feature type="domain" description="Outer membrane protein beta-barrel" evidence="3">
    <location>
        <begin position="11"/>
        <end position="189"/>
    </location>
</feature>
<dbReference type="Pfam" id="PF13505">
    <property type="entry name" value="OMP_b-brl"/>
    <property type="match status" value="1"/>
</dbReference>
<dbReference type="RefSeq" id="WP_072783517.1">
    <property type="nucleotide sequence ID" value="NZ_CP045292.1"/>
</dbReference>
<feature type="chain" id="PRO_5012387016" evidence="2">
    <location>
        <begin position="21"/>
        <end position="205"/>
    </location>
</feature>
<evidence type="ECO:0000313" key="5">
    <source>
        <dbReference type="Proteomes" id="UP000184232"/>
    </source>
</evidence>
<dbReference type="InterPro" id="IPR011250">
    <property type="entry name" value="OMP/PagP_B-barrel"/>
</dbReference>
<dbReference type="STRING" id="683124.SAMN05444337_1446"/>